<dbReference type="GO" id="GO:0008959">
    <property type="term" value="F:phosphate acetyltransferase activity"/>
    <property type="evidence" value="ECO:0007669"/>
    <property type="project" value="UniProtKB-EC"/>
</dbReference>
<reference evidence="10 11" key="1">
    <citation type="journal article" date="2012" name="BMC Genomics">
        <title>Genomic sequence analysis and characterization of Sneathia amnii sp. nov.</title>
        <authorList>
            <consortium name="Vaginal Microbiome Consortium (additional members)"/>
            <person name="Harwich M.D.Jr."/>
            <person name="Serrano M.G."/>
            <person name="Fettweis J.M."/>
            <person name="Alves J.M."/>
            <person name="Reimers M.A."/>
            <person name="Buck G.A."/>
            <person name="Jefferson K.K."/>
        </authorList>
    </citation>
    <scope>NUCLEOTIDE SEQUENCE [LARGE SCALE GENOMIC DNA]</scope>
    <source>
        <strain evidence="10 11">SN35</strain>
    </source>
</reference>
<gene>
    <name evidence="10" type="ORF">VC03_05385</name>
</gene>
<dbReference type="KEGG" id="sns:VC03_05385"/>
<organism evidence="10 11">
    <name type="scientific">Sneathia vaginalis</name>
    <dbReference type="NCBI Taxonomy" id="187101"/>
    <lineage>
        <taxon>Bacteria</taxon>
        <taxon>Fusobacteriati</taxon>
        <taxon>Fusobacteriota</taxon>
        <taxon>Fusobacteriia</taxon>
        <taxon>Fusobacteriales</taxon>
        <taxon>Leptotrichiaceae</taxon>
        <taxon>Sneathia</taxon>
    </lineage>
</organism>
<protein>
    <recommendedName>
        <fullName evidence="5">Phosphate acetyltransferase</fullName>
        <ecNumber evidence="4">2.3.1.8</ecNumber>
    </recommendedName>
    <alternativeName>
        <fullName evidence="8">Phosphotransacetylase</fullName>
    </alternativeName>
</protein>
<evidence type="ECO:0000256" key="7">
    <source>
        <dbReference type="ARBA" id="ARBA00023315"/>
    </source>
</evidence>
<dbReference type="Gene3D" id="3.40.50.10950">
    <property type="match status" value="1"/>
</dbReference>
<evidence type="ECO:0000256" key="3">
    <source>
        <dbReference type="ARBA" id="ARBA00005656"/>
    </source>
</evidence>
<evidence type="ECO:0000313" key="10">
    <source>
        <dbReference type="EMBL" id="AKC95909.1"/>
    </source>
</evidence>
<dbReference type="PATRIC" id="fig|1069640.6.peg.1068"/>
<feature type="domain" description="Phosphate acetyl/butaryl transferase" evidence="9">
    <location>
        <begin position="5"/>
        <end position="330"/>
    </location>
</feature>
<dbReference type="AlphaFoldDB" id="A0A0E3UU46"/>
<dbReference type="SUPFAM" id="SSF53659">
    <property type="entry name" value="Isocitrate/Isopropylmalate dehydrogenase-like"/>
    <property type="match status" value="1"/>
</dbReference>
<name>A0A0E3UU46_9FUSO</name>
<evidence type="ECO:0000259" key="9">
    <source>
        <dbReference type="Pfam" id="PF01515"/>
    </source>
</evidence>
<dbReference type="InterPro" id="IPR050500">
    <property type="entry name" value="Phos_Acetyltrans/Butyryltrans"/>
</dbReference>
<dbReference type="PIRSF" id="PIRSF000428">
    <property type="entry name" value="P_Ac_trans"/>
    <property type="match status" value="1"/>
</dbReference>
<dbReference type="EC" id="2.3.1.8" evidence="4"/>
<comment type="similarity">
    <text evidence="3">Belongs to the phosphate acetyltransferase and butyryltransferase family.</text>
</comment>
<keyword evidence="7" id="KW-0012">Acyltransferase</keyword>
<comment type="catalytic activity">
    <reaction evidence="1">
        <text>acetyl-CoA + phosphate = acetyl phosphate + CoA</text>
        <dbReference type="Rhea" id="RHEA:19521"/>
        <dbReference type="ChEBI" id="CHEBI:22191"/>
        <dbReference type="ChEBI" id="CHEBI:43474"/>
        <dbReference type="ChEBI" id="CHEBI:57287"/>
        <dbReference type="ChEBI" id="CHEBI:57288"/>
        <dbReference type="EC" id="2.3.1.8"/>
    </reaction>
</comment>
<evidence type="ECO:0000256" key="5">
    <source>
        <dbReference type="ARBA" id="ARBA00021528"/>
    </source>
</evidence>
<evidence type="ECO:0000256" key="8">
    <source>
        <dbReference type="ARBA" id="ARBA00031108"/>
    </source>
</evidence>
<dbReference type="NCBIfam" id="NF007233">
    <property type="entry name" value="PRK09653.1"/>
    <property type="match status" value="1"/>
</dbReference>
<dbReference type="PANTHER" id="PTHR43356">
    <property type="entry name" value="PHOSPHATE ACETYLTRANSFERASE"/>
    <property type="match status" value="1"/>
</dbReference>
<evidence type="ECO:0000313" key="11">
    <source>
        <dbReference type="Proteomes" id="UP000033103"/>
    </source>
</evidence>
<evidence type="ECO:0000256" key="1">
    <source>
        <dbReference type="ARBA" id="ARBA00000705"/>
    </source>
</evidence>
<dbReference type="Gene3D" id="3.40.50.10750">
    <property type="entry name" value="Isocitrate/Isopropylmalate dehydrogenase-like"/>
    <property type="match status" value="1"/>
</dbReference>
<evidence type="ECO:0000256" key="6">
    <source>
        <dbReference type="ARBA" id="ARBA00022679"/>
    </source>
</evidence>
<dbReference type="HOGENOM" id="CLU_019723_0_1_0"/>
<evidence type="ECO:0000256" key="2">
    <source>
        <dbReference type="ARBA" id="ARBA00004989"/>
    </source>
</evidence>
<dbReference type="EMBL" id="CP011280">
    <property type="protein sequence ID" value="AKC95909.1"/>
    <property type="molecule type" value="Genomic_DNA"/>
</dbReference>
<dbReference type="Proteomes" id="UP000033103">
    <property type="component" value="Chromosome"/>
</dbReference>
<evidence type="ECO:0000256" key="4">
    <source>
        <dbReference type="ARBA" id="ARBA00012707"/>
    </source>
</evidence>
<dbReference type="InterPro" id="IPR012147">
    <property type="entry name" value="P_Ac_Bu_trans"/>
</dbReference>
<dbReference type="Pfam" id="PF01515">
    <property type="entry name" value="PTA_PTB"/>
    <property type="match status" value="1"/>
</dbReference>
<keyword evidence="6" id="KW-0808">Transferase</keyword>
<dbReference type="STRING" id="187101.VC03_05385"/>
<dbReference type="RefSeq" id="WP_046329013.1">
    <property type="nucleotide sequence ID" value="NZ_CAUPIC010000006.1"/>
</dbReference>
<dbReference type="InterPro" id="IPR042113">
    <property type="entry name" value="P_AcTrfase_dom1"/>
</dbReference>
<dbReference type="InterPro" id="IPR002505">
    <property type="entry name" value="PTA_PTB"/>
</dbReference>
<dbReference type="OrthoDB" id="9805787at2"/>
<dbReference type="NCBIfam" id="TIGR00651">
    <property type="entry name" value="pta"/>
    <property type="match status" value="1"/>
</dbReference>
<dbReference type="PANTHER" id="PTHR43356:SF3">
    <property type="entry name" value="PHOSPHATE ACETYLTRANSFERASE"/>
    <property type="match status" value="1"/>
</dbReference>
<dbReference type="InterPro" id="IPR004614">
    <property type="entry name" value="P_AcTrfase"/>
</dbReference>
<proteinExistence type="inferred from homology"/>
<dbReference type="InterPro" id="IPR042112">
    <property type="entry name" value="P_AcTrfase_dom2"/>
</dbReference>
<keyword evidence="11" id="KW-1185">Reference proteome</keyword>
<accession>A0A0E3UU46</accession>
<sequence length="334" mass="35902">MSRNLIEEIKEEVQSNKKCIVLPETEDERVIRAAAKILKQGFANLILIGSKDKVESDAKKYGVDIAGVKIIDQTNFDKIDDFANEYAKLRAKKGMTFEQAKTIMTTDPRFFGAMLVRMKMADGMVAGSLSPTASVLRAAIQVIGPKKGLKTVSSSFVMLLKDNTYGENGTMVFSDCGVIPEPTAEQIADITISAVEKARLVARIKEPKVALLTYSTKGSAEGETVTKMREAKKILDEKNVDFAYDGELQFDAAVVPKVAQLKAKGSTVAGSANVFIFPNLSAGNIGYKLVQRLAGATALGPLIQGLASPVHDLSRGCSDDDIVSIVAIACCEAK</sequence>
<comment type="pathway">
    <text evidence="2">Metabolic intermediate biosynthesis; acetyl-CoA biosynthesis; acetyl-CoA from acetate: step 2/2.</text>
</comment>